<dbReference type="PROSITE" id="PS00957">
    <property type="entry name" value="NAD_G3PDH"/>
    <property type="match status" value="1"/>
</dbReference>
<dbReference type="EC" id="1.1.1.8" evidence="8"/>
<name>A0A9P5PUY6_9AGAR</name>
<dbReference type="PANTHER" id="PTHR11728:SF8">
    <property type="entry name" value="GLYCEROL-3-PHOSPHATE DEHYDROGENASE [NAD(+)]-RELATED"/>
    <property type="match status" value="1"/>
</dbReference>
<dbReference type="PRINTS" id="PR00077">
    <property type="entry name" value="GPDHDRGNASE"/>
</dbReference>
<keyword evidence="12" id="KW-1185">Reference proteome</keyword>
<evidence type="ECO:0000256" key="8">
    <source>
        <dbReference type="RuleBase" id="RU361243"/>
    </source>
</evidence>
<evidence type="ECO:0000256" key="6">
    <source>
        <dbReference type="PIRSR" id="PIRSR000114-3"/>
    </source>
</evidence>
<evidence type="ECO:0000256" key="4">
    <source>
        <dbReference type="ARBA" id="ARBA00048683"/>
    </source>
</evidence>
<dbReference type="InterPro" id="IPR013328">
    <property type="entry name" value="6PGD_dom2"/>
</dbReference>
<dbReference type="OrthoDB" id="10263760at2759"/>
<dbReference type="SUPFAM" id="SSF51735">
    <property type="entry name" value="NAD(P)-binding Rossmann-fold domains"/>
    <property type="match status" value="1"/>
</dbReference>
<dbReference type="InterPro" id="IPR006109">
    <property type="entry name" value="G3P_DH_NAD-dep_C"/>
</dbReference>
<dbReference type="Proteomes" id="UP000772434">
    <property type="component" value="Unassembled WGS sequence"/>
</dbReference>
<dbReference type="PANTHER" id="PTHR11728">
    <property type="entry name" value="GLYCEROL-3-PHOSPHATE DEHYDROGENASE"/>
    <property type="match status" value="1"/>
</dbReference>
<dbReference type="InterPro" id="IPR011128">
    <property type="entry name" value="G3P_DH_NAD-dep_N"/>
</dbReference>
<dbReference type="EMBL" id="JADNRY010000047">
    <property type="protein sequence ID" value="KAF9069789.1"/>
    <property type="molecule type" value="Genomic_DNA"/>
</dbReference>
<feature type="binding site" evidence="6">
    <location>
        <position position="110"/>
    </location>
    <ligand>
        <name>NAD(+)</name>
        <dbReference type="ChEBI" id="CHEBI:57540"/>
    </ligand>
</feature>
<feature type="domain" description="Glycerol-3-phosphate dehydrogenase NAD-dependent C-terminal" evidence="10">
    <location>
        <begin position="168"/>
        <end position="314"/>
    </location>
</feature>
<gene>
    <name evidence="11" type="ORF">BDP27DRAFT_1383094</name>
</gene>
<dbReference type="Gene3D" id="3.40.50.720">
    <property type="entry name" value="NAD(P)-binding Rossmann-like Domain"/>
    <property type="match status" value="1"/>
</dbReference>
<evidence type="ECO:0000259" key="9">
    <source>
        <dbReference type="Pfam" id="PF01210"/>
    </source>
</evidence>
<dbReference type="Pfam" id="PF07479">
    <property type="entry name" value="NAD_Gly3P_dh_C"/>
    <property type="match status" value="1"/>
</dbReference>
<dbReference type="AlphaFoldDB" id="A0A9P5PUY6"/>
<evidence type="ECO:0000313" key="12">
    <source>
        <dbReference type="Proteomes" id="UP000772434"/>
    </source>
</evidence>
<dbReference type="SUPFAM" id="SSF48179">
    <property type="entry name" value="6-phosphogluconate dehydrogenase C-terminal domain-like"/>
    <property type="match status" value="1"/>
</dbReference>
<evidence type="ECO:0000256" key="7">
    <source>
        <dbReference type="RuleBase" id="RU000437"/>
    </source>
</evidence>
<evidence type="ECO:0000256" key="1">
    <source>
        <dbReference type="ARBA" id="ARBA00011009"/>
    </source>
</evidence>
<evidence type="ECO:0000313" key="11">
    <source>
        <dbReference type="EMBL" id="KAF9069789.1"/>
    </source>
</evidence>
<dbReference type="GO" id="GO:0141152">
    <property type="term" value="F:glycerol-3-phosphate dehydrogenase (NAD+) activity"/>
    <property type="evidence" value="ECO:0007669"/>
    <property type="project" value="UniProtKB-UniRule"/>
</dbReference>
<keyword evidence="3 6" id="KW-0520">NAD</keyword>
<evidence type="ECO:0000256" key="5">
    <source>
        <dbReference type="PIRSR" id="PIRSR000114-1"/>
    </source>
</evidence>
<dbReference type="Gene3D" id="1.10.1040.10">
    <property type="entry name" value="N-(1-d-carboxylethyl)-l-norvaline Dehydrogenase, domain 2"/>
    <property type="match status" value="1"/>
</dbReference>
<dbReference type="InterPro" id="IPR006168">
    <property type="entry name" value="G3P_DH_NAD-dep"/>
</dbReference>
<feature type="binding site" evidence="6">
    <location>
        <position position="271"/>
    </location>
    <ligand>
        <name>NAD(+)</name>
        <dbReference type="ChEBI" id="CHEBI:57540"/>
    </ligand>
</feature>
<feature type="domain" description="Glycerol-3-phosphate dehydrogenase NAD-dependent N-terminal" evidence="9">
    <location>
        <begin position="25"/>
        <end position="144"/>
    </location>
</feature>
<dbReference type="GO" id="GO:0005634">
    <property type="term" value="C:nucleus"/>
    <property type="evidence" value="ECO:0007669"/>
    <property type="project" value="TreeGrafter"/>
</dbReference>
<evidence type="ECO:0000259" key="10">
    <source>
        <dbReference type="Pfam" id="PF07479"/>
    </source>
</evidence>
<dbReference type="PIRSF" id="PIRSF000114">
    <property type="entry name" value="Glycerol-3-P_dh"/>
    <property type="match status" value="1"/>
</dbReference>
<evidence type="ECO:0000256" key="3">
    <source>
        <dbReference type="ARBA" id="ARBA00023027"/>
    </source>
</evidence>
<feature type="binding site" evidence="6">
    <location>
        <position position="244"/>
    </location>
    <ligand>
        <name>NAD(+)</name>
        <dbReference type="ChEBI" id="CHEBI:57540"/>
    </ligand>
</feature>
<dbReference type="GO" id="GO:0005975">
    <property type="term" value="P:carbohydrate metabolic process"/>
    <property type="evidence" value="ECO:0007669"/>
    <property type="project" value="InterPro"/>
</dbReference>
<reference evidence="11" key="1">
    <citation type="submission" date="2020-11" db="EMBL/GenBank/DDBJ databases">
        <authorList>
            <consortium name="DOE Joint Genome Institute"/>
            <person name="Ahrendt S."/>
            <person name="Riley R."/>
            <person name="Andreopoulos W."/>
            <person name="Labutti K."/>
            <person name="Pangilinan J."/>
            <person name="Ruiz-Duenas F.J."/>
            <person name="Barrasa J.M."/>
            <person name="Sanchez-Garcia M."/>
            <person name="Camarero S."/>
            <person name="Miyauchi S."/>
            <person name="Serrano A."/>
            <person name="Linde D."/>
            <person name="Babiker R."/>
            <person name="Drula E."/>
            <person name="Ayuso-Fernandez I."/>
            <person name="Pacheco R."/>
            <person name="Padilla G."/>
            <person name="Ferreira P."/>
            <person name="Barriuso J."/>
            <person name="Kellner H."/>
            <person name="Castanera R."/>
            <person name="Alfaro M."/>
            <person name="Ramirez L."/>
            <person name="Pisabarro A.G."/>
            <person name="Kuo A."/>
            <person name="Tritt A."/>
            <person name="Lipzen A."/>
            <person name="He G."/>
            <person name="Yan M."/>
            <person name="Ng V."/>
            <person name="Cullen D."/>
            <person name="Martin F."/>
            <person name="Rosso M.-N."/>
            <person name="Henrissat B."/>
            <person name="Hibbett D."/>
            <person name="Martinez A.T."/>
            <person name="Grigoriev I.V."/>
        </authorList>
    </citation>
    <scope>NUCLEOTIDE SEQUENCE</scope>
    <source>
        <strain evidence="11">AH 40177</strain>
    </source>
</reference>
<organism evidence="11 12">
    <name type="scientific">Rhodocollybia butyracea</name>
    <dbReference type="NCBI Taxonomy" id="206335"/>
    <lineage>
        <taxon>Eukaryota</taxon>
        <taxon>Fungi</taxon>
        <taxon>Dikarya</taxon>
        <taxon>Basidiomycota</taxon>
        <taxon>Agaricomycotina</taxon>
        <taxon>Agaricomycetes</taxon>
        <taxon>Agaricomycetidae</taxon>
        <taxon>Agaricales</taxon>
        <taxon>Marasmiineae</taxon>
        <taxon>Omphalotaceae</taxon>
        <taxon>Rhodocollybia</taxon>
    </lineage>
</organism>
<dbReference type="GO" id="GO:0051287">
    <property type="term" value="F:NAD binding"/>
    <property type="evidence" value="ECO:0007669"/>
    <property type="project" value="UniProtKB-UniRule"/>
</dbReference>
<comment type="caution">
    <text evidence="11">The sequence shown here is derived from an EMBL/GenBank/DDBJ whole genome shotgun (WGS) entry which is preliminary data.</text>
</comment>
<evidence type="ECO:0000256" key="2">
    <source>
        <dbReference type="ARBA" id="ARBA00023002"/>
    </source>
</evidence>
<comment type="catalytic activity">
    <reaction evidence="4 8">
        <text>sn-glycerol 3-phosphate + NAD(+) = dihydroxyacetone phosphate + NADH + H(+)</text>
        <dbReference type="Rhea" id="RHEA:11092"/>
        <dbReference type="ChEBI" id="CHEBI:15378"/>
        <dbReference type="ChEBI" id="CHEBI:57540"/>
        <dbReference type="ChEBI" id="CHEBI:57597"/>
        <dbReference type="ChEBI" id="CHEBI:57642"/>
        <dbReference type="ChEBI" id="CHEBI:57945"/>
        <dbReference type="EC" id="1.1.1.8"/>
    </reaction>
</comment>
<protein>
    <recommendedName>
        <fullName evidence="8">Glycerol-3-phosphate dehydrogenase [NAD(+)]</fullName>
        <ecNumber evidence="8">1.1.1.8</ecNumber>
    </recommendedName>
</protein>
<dbReference type="Pfam" id="PF01210">
    <property type="entry name" value="NAD_Gly3P_dh_N"/>
    <property type="match status" value="1"/>
</dbReference>
<proteinExistence type="inferred from homology"/>
<dbReference type="GO" id="GO:0005829">
    <property type="term" value="C:cytosol"/>
    <property type="evidence" value="ECO:0007669"/>
    <property type="project" value="TreeGrafter"/>
</dbReference>
<keyword evidence="2 7" id="KW-0560">Oxidoreductase</keyword>
<accession>A0A9P5PUY6</accession>
<feature type="binding site" evidence="6">
    <location>
        <begin position="30"/>
        <end position="35"/>
    </location>
    <ligand>
        <name>NAD(+)</name>
        <dbReference type="ChEBI" id="CHEBI:57540"/>
    </ligand>
</feature>
<dbReference type="InterPro" id="IPR008927">
    <property type="entry name" value="6-PGluconate_DH-like_C_sf"/>
</dbReference>
<feature type="active site" description="Proton acceptor" evidence="5">
    <location>
        <position position="179"/>
    </location>
</feature>
<sequence length="317" mass="34611">MAPYLKEFDLYEPQGVDGLQFPTQKIAVVGSGSWGTALARISALNAAEKKGFDHEVRMWVHENENSGQGPHENPRYLPDVSLPNNLVAISELSDVVKDATLIVLVFPRQFLTFILEELSKPGVLTPGARAISAIRGIEVAGEQIYTFPWLIEKKLGIPCSALVHSIEDVAGVSLSGALKNVVALAAGFVDGMGYGGNTKAAILRVGLLEMTAFTKEFFPSSSSITFSHHSASVADLITSSFEGRNRKCAEAFIKTGKTFAQLEDELLKGQKLPGVVTAEEIYRFLQVRGRTEGYPLLTKVYKISFESMDPKRLFNDL</sequence>
<comment type="similarity">
    <text evidence="1 7">Belongs to the NAD-dependent glycerol-3-phosphate dehydrogenase family.</text>
</comment>
<dbReference type="FunFam" id="1.10.1040.10:FF:000004">
    <property type="entry name" value="Glycerol-3-phosphate dehydrogenase [NAD(+)]"/>
    <property type="match status" value="1"/>
</dbReference>
<dbReference type="InterPro" id="IPR036291">
    <property type="entry name" value="NAD(P)-bd_dom_sf"/>
</dbReference>
<dbReference type="GO" id="GO:0046168">
    <property type="term" value="P:glycerol-3-phosphate catabolic process"/>
    <property type="evidence" value="ECO:0007669"/>
    <property type="project" value="UniProtKB-UniRule"/>
</dbReference>